<dbReference type="PANTHER" id="PTHR30330">
    <property type="entry name" value="AGSS FAMILY TRANSPORTER, SODIUM-ALANINE"/>
    <property type="match status" value="1"/>
</dbReference>
<keyword evidence="6 8" id="KW-1133">Transmembrane helix</keyword>
<keyword evidence="10" id="KW-1185">Reference proteome</keyword>
<feature type="transmembrane region" description="Helical" evidence="8">
    <location>
        <begin position="102"/>
        <end position="121"/>
    </location>
</feature>
<dbReference type="InterPro" id="IPR001463">
    <property type="entry name" value="Na/Ala_symport"/>
</dbReference>
<evidence type="ECO:0000256" key="7">
    <source>
        <dbReference type="ARBA" id="ARBA00023136"/>
    </source>
</evidence>
<evidence type="ECO:0000313" key="10">
    <source>
        <dbReference type="Proteomes" id="UP001597083"/>
    </source>
</evidence>
<evidence type="ECO:0000256" key="5">
    <source>
        <dbReference type="ARBA" id="ARBA00022692"/>
    </source>
</evidence>
<dbReference type="Proteomes" id="UP001597083">
    <property type="component" value="Unassembled WGS sequence"/>
</dbReference>
<gene>
    <name evidence="9" type="ORF">ACFQ07_08465</name>
</gene>
<sequence>VATAIALGGPGAVLWMWFTGLVGMATKYSEAFLGVRFRRTDAAGEQTGGPMRYLREGIKGPLGIILGGFFAIAGALAAFGIGNMTQANTVAANVEDEWGVDPVITGAAIALFAGIVILGGIKTIGRVTSAFVPLMIVLYVLGGITVLILNADELPSAIGLIFTDAFTGTAATGGFVGAGVAAAIQYGVARG</sequence>
<name>A0ABW3CE87_9ACTN</name>
<feature type="transmembrane region" description="Helical" evidence="8">
    <location>
        <begin position="130"/>
        <end position="151"/>
    </location>
</feature>
<feature type="transmembrane region" description="Helical" evidence="8">
    <location>
        <begin position="157"/>
        <end position="184"/>
    </location>
</feature>
<keyword evidence="3" id="KW-0813">Transport</keyword>
<dbReference type="PRINTS" id="PR00175">
    <property type="entry name" value="NAALASMPORT"/>
</dbReference>
<keyword evidence="4" id="KW-1003">Cell membrane</keyword>
<dbReference type="PANTHER" id="PTHR30330:SF3">
    <property type="entry name" value="TRANSCRIPTIONAL REGULATOR, LRP FAMILY"/>
    <property type="match status" value="1"/>
</dbReference>
<reference evidence="10" key="1">
    <citation type="journal article" date="2019" name="Int. J. Syst. Evol. Microbiol.">
        <title>The Global Catalogue of Microorganisms (GCM) 10K type strain sequencing project: providing services to taxonomists for standard genome sequencing and annotation.</title>
        <authorList>
            <consortium name="The Broad Institute Genomics Platform"/>
            <consortium name="The Broad Institute Genome Sequencing Center for Infectious Disease"/>
            <person name="Wu L."/>
            <person name="Ma J."/>
        </authorList>
    </citation>
    <scope>NUCLEOTIDE SEQUENCE [LARGE SCALE GENOMIC DNA]</scope>
    <source>
        <strain evidence="10">JCM 31696</strain>
    </source>
</reference>
<evidence type="ECO:0000256" key="1">
    <source>
        <dbReference type="ARBA" id="ARBA00004651"/>
    </source>
</evidence>
<feature type="transmembrane region" description="Helical" evidence="8">
    <location>
        <begin position="61"/>
        <end position="82"/>
    </location>
</feature>
<evidence type="ECO:0000256" key="8">
    <source>
        <dbReference type="SAM" id="Phobius"/>
    </source>
</evidence>
<dbReference type="Pfam" id="PF01235">
    <property type="entry name" value="Na_Ala_symp"/>
    <property type="match status" value="1"/>
</dbReference>
<evidence type="ECO:0000256" key="2">
    <source>
        <dbReference type="ARBA" id="ARBA00009261"/>
    </source>
</evidence>
<keyword evidence="5 8" id="KW-0812">Transmembrane</keyword>
<comment type="similarity">
    <text evidence="2">Belongs to the alanine or glycine:cation symporter (AGCS) (TC 2.A.25) family.</text>
</comment>
<feature type="non-terminal residue" evidence="9">
    <location>
        <position position="191"/>
    </location>
</feature>
<organism evidence="9 10">
    <name type="scientific">Actinomadura adrarensis</name>
    <dbReference type="NCBI Taxonomy" id="1819600"/>
    <lineage>
        <taxon>Bacteria</taxon>
        <taxon>Bacillati</taxon>
        <taxon>Actinomycetota</taxon>
        <taxon>Actinomycetes</taxon>
        <taxon>Streptosporangiales</taxon>
        <taxon>Thermomonosporaceae</taxon>
        <taxon>Actinomadura</taxon>
    </lineage>
</organism>
<evidence type="ECO:0000313" key="9">
    <source>
        <dbReference type="EMBL" id="MFD0852252.1"/>
    </source>
</evidence>
<dbReference type="Gene3D" id="1.20.1740.10">
    <property type="entry name" value="Amino acid/polyamine transporter I"/>
    <property type="match status" value="1"/>
</dbReference>
<evidence type="ECO:0000256" key="4">
    <source>
        <dbReference type="ARBA" id="ARBA00022475"/>
    </source>
</evidence>
<comment type="subcellular location">
    <subcellularLocation>
        <location evidence="1">Cell membrane</location>
        <topology evidence="1">Multi-pass membrane protein</topology>
    </subcellularLocation>
</comment>
<protein>
    <submittedName>
        <fullName evidence="9">Alanine:cation symporter family protein</fullName>
    </submittedName>
</protein>
<feature type="transmembrane region" description="Helical" evidence="8">
    <location>
        <begin position="12"/>
        <end position="29"/>
    </location>
</feature>
<keyword evidence="7 8" id="KW-0472">Membrane</keyword>
<dbReference type="EMBL" id="JBHTIR010001194">
    <property type="protein sequence ID" value="MFD0852252.1"/>
    <property type="molecule type" value="Genomic_DNA"/>
</dbReference>
<evidence type="ECO:0000256" key="6">
    <source>
        <dbReference type="ARBA" id="ARBA00022989"/>
    </source>
</evidence>
<proteinExistence type="inferred from homology"/>
<accession>A0ABW3CE87</accession>
<feature type="non-terminal residue" evidence="9">
    <location>
        <position position="1"/>
    </location>
</feature>
<evidence type="ECO:0000256" key="3">
    <source>
        <dbReference type="ARBA" id="ARBA00022448"/>
    </source>
</evidence>
<comment type="caution">
    <text evidence="9">The sequence shown here is derived from an EMBL/GenBank/DDBJ whole genome shotgun (WGS) entry which is preliminary data.</text>
</comment>